<evidence type="ECO:0000313" key="6">
    <source>
        <dbReference type="Proteomes" id="UP000292686"/>
    </source>
</evidence>
<dbReference type="CDD" id="cd05289">
    <property type="entry name" value="MDR_like_2"/>
    <property type="match status" value="1"/>
</dbReference>
<dbReference type="GO" id="GO:0070402">
    <property type="term" value="F:NADPH binding"/>
    <property type="evidence" value="ECO:0007669"/>
    <property type="project" value="TreeGrafter"/>
</dbReference>
<keyword evidence="6" id="KW-1185">Reference proteome</keyword>
<protein>
    <submittedName>
        <fullName evidence="4">NADP-dependent oxidoreductase</fullName>
    </submittedName>
</protein>
<dbReference type="AlphaFoldDB" id="A0A4V1R1W5"/>
<feature type="domain" description="Enoyl reductase (ER)" evidence="3">
    <location>
        <begin position="11"/>
        <end position="298"/>
    </location>
</feature>
<name>A0A4V1R1W5_9MICO</name>
<dbReference type="EMBL" id="SDPM01000007">
    <property type="protein sequence ID" value="RXZ85843.1"/>
    <property type="molecule type" value="Genomic_DNA"/>
</dbReference>
<sequence>MTQAVRFTRHGGPDVLELVEIPDPVAGMGEVVIDVIATGLNPIESTVREGRFGGHDDFASGQGRDIAGIVSAVGDGVTEFRVGDEVFGFVRSGAQALRVAVPVTQLLKKPPRLGWENAGSLYVAGTTAWTVVRSLNLQPGDVVVITAAAGGLGCLAAQLAVRAGATVIGTAAPLRADFLRQFGITPLAYDDDLEARVREIAPGGASAFLDFLGGGGVETAIALGIEPKRIVTVLDREAADEYGVVLAGAGDLEALSNVAKLVTDRQIVFPIADIFPLERVAEAYRALDRREAPGKIVLGTRLVSYSGEKAHPDDLKQQDATLGVPTDHERIDVHENLPPVIGDKRYRPVGG</sequence>
<dbReference type="SUPFAM" id="SSF51735">
    <property type="entry name" value="NAD(P)-binding Rossmann-fold domains"/>
    <property type="match status" value="1"/>
</dbReference>
<dbReference type="Pfam" id="PF08240">
    <property type="entry name" value="ADH_N"/>
    <property type="match status" value="1"/>
</dbReference>
<proteinExistence type="predicted"/>
<dbReference type="Proteomes" id="UP000292686">
    <property type="component" value="Unassembled WGS sequence"/>
</dbReference>
<dbReference type="Gene3D" id="3.90.180.10">
    <property type="entry name" value="Medium-chain alcohol dehydrogenases, catalytic domain"/>
    <property type="match status" value="1"/>
</dbReference>
<evidence type="ECO:0000259" key="3">
    <source>
        <dbReference type="SMART" id="SM00829"/>
    </source>
</evidence>
<dbReference type="SMART" id="SM00829">
    <property type="entry name" value="PKS_ER"/>
    <property type="match status" value="1"/>
</dbReference>
<gene>
    <name evidence="5" type="ORF">ESP50_13715</name>
    <name evidence="4" type="ORF">ESP50_17030</name>
</gene>
<evidence type="ECO:0000256" key="1">
    <source>
        <dbReference type="ARBA" id="ARBA00022857"/>
    </source>
</evidence>
<dbReference type="InterPro" id="IPR020843">
    <property type="entry name" value="ER"/>
</dbReference>
<dbReference type="SUPFAM" id="SSF50129">
    <property type="entry name" value="GroES-like"/>
    <property type="match status" value="1"/>
</dbReference>
<evidence type="ECO:0000313" key="4">
    <source>
        <dbReference type="EMBL" id="RXZ85076.1"/>
    </source>
</evidence>
<keyword evidence="2" id="KW-0560">Oxidoreductase</keyword>
<evidence type="ECO:0000256" key="2">
    <source>
        <dbReference type="ARBA" id="ARBA00023002"/>
    </source>
</evidence>
<dbReference type="PANTHER" id="PTHR48106">
    <property type="entry name" value="QUINONE OXIDOREDUCTASE PIG3-RELATED"/>
    <property type="match status" value="1"/>
</dbReference>
<keyword evidence="1" id="KW-0521">NADP</keyword>
<dbReference type="InterPro" id="IPR011032">
    <property type="entry name" value="GroES-like_sf"/>
</dbReference>
<dbReference type="InterPro" id="IPR036291">
    <property type="entry name" value="NAD(P)-bd_dom_sf"/>
</dbReference>
<dbReference type="GO" id="GO:0016651">
    <property type="term" value="F:oxidoreductase activity, acting on NAD(P)H"/>
    <property type="evidence" value="ECO:0007669"/>
    <property type="project" value="TreeGrafter"/>
</dbReference>
<dbReference type="Pfam" id="PF13602">
    <property type="entry name" value="ADH_zinc_N_2"/>
    <property type="match status" value="1"/>
</dbReference>
<accession>A0A4V1R1W5</accession>
<organism evidence="4 6">
    <name type="scientific">Agromyces atrinae</name>
    <dbReference type="NCBI Taxonomy" id="592376"/>
    <lineage>
        <taxon>Bacteria</taxon>
        <taxon>Bacillati</taxon>
        <taxon>Actinomycetota</taxon>
        <taxon>Actinomycetes</taxon>
        <taxon>Micrococcales</taxon>
        <taxon>Microbacteriaceae</taxon>
        <taxon>Agromyces</taxon>
    </lineage>
</organism>
<comment type="caution">
    <text evidence="4">The sequence shown here is derived from an EMBL/GenBank/DDBJ whole genome shotgun (WGS) entry which is preliminary data.</text>
</comment>
<dbReference type="OrthoDB" id="3727682at2"/>
<evidence type="ECO:0000313" key="5">
    <source>
        <dbReference type="EMBL" id="RXZ85843.1"/>
    </source>
</evidence>
<reference evidence="4 6" key="1">
    <citation type="submission" date="2019-01" db="EMBL/GenBank/DDBJ databases">
        <title>Agromyces.</title>
        <authorList>
            <person name="Li J."/>
        </authorList>
    </citation>
    <scope>NUCLEOTIDE SEQUENCE [LARGE SCALE GENOMIC DNA]</scope>
    <source>
        <strain evidence="4 6">DSM 23870</strain>
    </source>
</reference>
<dbReference type="Gene3D" id="3.40.50.720">
    <property type="entry name" value="NAD(P)-binding Rossmann-like Domain"/>
    <property type="match status" value="1"/>
</dbReference>
<dbReference type="InterPro" id="IPR013154">
    <property type="entry name" value="ADH-like_N"/>
</dbReference>
<dbReference type="EMBL" id="SDPM01000013">
    <property type="protein sequence ID" value="RXZ85076.1"/>
    <property type="molecule type" value="Genomic_DNA"/>
</dbReference>